<gene>
    <name evidence="1" type="ORF">MTR65_02915</name>
</gene>
<dbReference type="RefSeq" id="WP_243796871.1">
    <property type="nucleotide sequence ID" value="NZ_JALHAT010000003.1"/>
</dbReference>
<dbReference type="Proteomes" id="UP001162802">
    <property type="component" value="Unassembled WGS sequence"/>
</dbReference>
<reference evidence="1" key="1">
    <citation type="submission" date="2022-03" db="EMBL/GenBank/DDBJ databases">
        <title>Identification of a novel bacterium isolated from mangrove sediments.</title>
        <authorList>
            <person name="Pan X."/>
        </authorList>
    </citation>
    <scope>NUCLEOTIDE SEQUENCE</scope>
    <source>
        <strain evidence="1">B2637</strain>
    </source>
</reference>
<protein>
    <submittedName>
        <fullName evidence="1">Phage tail protein</fullName>
    </submittedName>
</protein>
<dbReference type="InterPro" id="IPR009734">
    <property type="entry name" value="Myoviridae_GpU"/>
</dbReference>
<accession>A0ABT0A8X6</accession>
<dbReference type="EMBL" id="JALHAT010000003">
    <property type="protein sequence ID" value="MCJ1959632.1"/>
    <property type="molecule type" value="Genomic_DNA"/>
</dbReference>
<sequence length="124" mass="13617">MLAALGLFVFETGTALFDRLGRDRDWRHERTPRFGARAASQFTGLGEDRITIAGTLIPEIAGSYSALETIAQMADEGEAWPLVDGQGNIIGTYTITSLREDKDALIDDGRARKTDFVLELDRVA</sequence>
<keyword evidence="2" id="KW-1185">Reference proteome</keyword>
<dbReference type="Pfam" id="PF06995">
    <property type="entry name" value="Phage_P2_GpU"/>
    <property type="match status" value="1"/>
</dbReference>
<organism evidence="1 2">
    <name type="scientific">Novosphingobium mangrovi</name>
    <name type="common">ex Hu et al. 2023</name>
    <dbReference type="NCBI Taxonomy" id="2930094"/>
    <lineage>
        <taxon>Bacteria</taxon>
        <taxon>Pseudomonadati</taxon>
        <taxon>Pseudomonadota</taxon>
        <taxon>Alphaproteobacteria</taxon>
        <taxon>Sphingomonadales</taxon>
        <taxon>Sphingomonadaceae</taxon>
        <taxon>Novosphingobium</taxon>
    </lineage>
</organism>
<proteinExistence type="predicted"/>
<evidence type="ECO:0000313" key="1">
    <source>
        <dbReference type="EMBL" id="MCJ1959632.1"/>
    </source>
</evidence>
<evidence type="ECO:0000313" key="2">
    <source>
        <dbReference type="Proteomes" id="UP001162802"/>
    </source>
</evidence>
<dbReference type="PIRSF" id="PIRSF029208">
    <property type="entry name" value="Phage_tail_GPU"/>
    <property type="match status" value="1"/>
</dbReference>
<name>A0ABT0A8X6_9SPHN</name>
<dbReference type="InterPro" id="IPR016912">
    <property type="entry name" value="Phage_P2_GpU"/>
</dbReference>
<comment type="caution">
    <text evidence="1">The sequence shown here is derived from an EMBL/GenBank/DDBJ whole genome shotgun (WGS) entry which is preliminary data.</text>
</comment>